<dbReference type="Pfam" id="PF01797">
    <property type="entry name" value="Y1_Tnp"/>
    <property type="match status" value="1"/>
</dbReference>
<dbReference type="EMBL" id="MFDT01000068">
    <property type="protein sequence ID" value="OGE64363.1"/>
    <property type="molecule type" value="Genomic_DNA"/>
</dbReference>
<accession>A0A1F5MG82</accession>
<dbReference type="AlphaFoldDB" id="A0A1F5MG82"/>
<dbReference type="Proteomes" id="UP000178859">
    <property type="component" value="Unassembled WGS sequence"/>
</dbReference>
<dbReference type="GO" id="GO:0004803">
    <property type="term" value="F:transposase activity"/>
    <property type="evidence" value="ECO:0007669"/>
    <property type="project" value="InterPro"/>
</dbReference>
<dbReference type="InterPro" id="IPR036515">
    <property type="entry name" value="Transposase_17_sf"/>
</dbReference>
<organism evidence="2 3">
    <name type="scientific">Candidatus Daviesbacteria bacterium RIFCSPLOWO2_02_FULL_36_7</name>
    <dbReference type="NCBI Taxonomy" id="1797792"/>
    <lineage>
        <taxon>Bacteria</taxon>
        <taxon>Candidatus Daviesiibacteriota</taxon>
    </lineage>
</organism>
<dbReference type="SMART" id="SM01321">
    <property type="entry name" value="Y1_Tnp"/>
    <property type="match status" value="1"/>
</dbReference>
<dbReference type="SUPFAM" id="SSF143422">
    <property type="entry name" value="Transposase IS200-like"/>
    <property type="match status" value="1"/>
</dbReference>
<protein>
    <recommendedName>
        <fullName evidence="1">Transposase IS200-like domain-containing protein</fullName>
    </recommendedName>
</protein>
<dbReference type="InterPro" id="IPR002686">
    <property type="entry name" value="Transposase_17"/>
</dbReference>
<sequence length="215" mass="25334">MPSRIHPLVNGEYYHIFNRGVDKMNIFKNSYHFQRFLKTMLYYKIPGPKPRFSLFAPTNNLLDTSKQMVEIICFCLMPNHFHFLIKQLIDGGITEFISKLSNSYTKYFNIKHGRVGPLLQGEFKSVLVESNEQLLHLSRYIHLNPLVSGLVKDLEDYRWSSYLEYIGLSTQKICAKEIILNQFKLPKDYQKFVADQADYGRELEIIKHQLIEKYS</sequence>
<evidence type="ECO:0000313" key="3">
    <source>
        <dbReference type="Proteomes" id="UP000178859"/>
    </source>
</evidence>
<proteinExistence type="predicted"/>
<evidence type="ECO:0000313" key="2">
    <source>
        <dbReference type="EMBL" id="OGE64363.1"/>
    </source>
</evidence>
<gene>
    <name evidence="2" type="ORF">A3I48_03110</name>
</gene>
<dbReference type="Gene3D" id="3.30.70.1290">
    <property type="entry name" value="Transposase IS200-like"/>
    <property type="match status" value="1"/>
</dbReference>
<comment type="caution">
    <text evidence="2">The sequence shown here is derived from an EMBL/GenBank/DDBJ whole genome shotgun (WGS) entry which is preliminary data.</text>
</comment>
<reference evidence="2 3" key="1">
    <citation type="journal article" date="2016" name="Nat. Commun.">
        <title>Thousands of microbial genomes shed light on interconnected biogeochemical processes in an aquifer system.</title>
        <authorList>
            <person name="Anantharaman K."/>
            <person name="Brown C.T."/>
            <person name="Hug L.A."/>
            <person name="Sharon I."/>
            <person name="Castelle C.J."/>
            <person name="Probst A.J."/>
            <person name="Thomas B.C."/>
            <person name="Singh A."/>
            <person name="Wilkins M.J."/>
            <person name="Karaoz U."/>
            <person name="Brodie E.L."/>
            <person name="Williams K.H."/>
            <person name="Hubbard S.S."/>
            <person name="Banfield J.F."/>
        </authorList>
    </citation>
    <scope>NUCLEOTIDE SEQUENCE [LARGE SCALE GENOMIC DNA]</scope>
</reference>
<dbReference type="GO" id="GO:0003677">
    <property type="term" value="F:DNA binding"/>
    <property type="evidence" value="ECO:0007669"/>
    <property type="project" value="InterPro"/>
</dbReference>
<evidence type="ECO:0000259" key="1">
    <source>
        <dbReference type="SMART" id="SM01321"/>
    </source>
</evidence>
<dbReference type="PANTHER" id="PTHR34322:SF2">
    <property type="entry name" value="TRANSPOSASE IS200-LIKE DOMAIN-CONTAINING PROTEIN"/>
    <property type="match status" value="1"/>
</dbReference>
<dbReference type="PANTHER" id="PTHR34322">
    <property type="entry name" value="TRANSPOSASE, Y1_TNP DOMAIN-CONTAINING"/>
    <property type="match status" value="1"/>
</dbReference>
<name>A0A1F5MG82_9BACT</name>
<dbReference type="GO" id="GO:0006313">
    <property type="term" value="P:DNA transposition"/>
    <property type="evidence" value="ECO:0007669"/>
    <property type="project" value="InterPro"/>
</dbReference>
<feature type="domain" description="Transposase IS200-like" evidence="1">
    <location>
        <begin position="37"/>
        <end position="144"/>
    </location>
</feature>